<gene>
    <name evidence="13" type="ORF">DOTSEDRAFT_74765</name>
</gene>
<evidence type="ECO:0000256" key="1">
    <source>
        <dbReference type="ARBA" id="ARBA00004448"/>
    </source>
</evidence>
<dbReference type="GO" id="GO:0015867">
    <property type="term" value="P:ATP transport"/>
    <property type="evidence" value="ECO:0007669"/>
    <property type="project" value="EnsemblFungi"/>
</dbReference>
<reference evidence="14" key="1">
    <citation type="journal article" date="2012" name="PLoS Genet.">
        <title>The genomes of the fungal plant pathogens Cladosporium fulvum and Dothistroma septosporum reveal adaptation to different hosts and lifestyles but also signatures of common ancestry.</title>
        <authorList>
            <person name="de Wit P.J.G.M."/>
            <person name="van der Burgt A."/>
            <person name="Oekmen B."/>
            <person name="Stergiopoulos I."/>
            <person name="Abd-Elsalam K.A."/>
            <person name="Aerts A.L."/>
            <person name="Bahkali A.H."/>
            <person name="Beenen H.G."/>
            <person name="Chettri P."/>
            <person name="Cox M.P."/>
            <person name="Datema E."/>
            <person name="de Vries R.P."/>
            <person name="Dhillon B."/>
            <person name="Ganley A.R."/>
            <person name="Griffiths S.A."/>
            <person name="Guo Y."/>
            <person name="Hamelin R.C."/>
            <person name="Henrissat B."/>
            <person name="Kabir M.S."/>
            <person name="Jashni M.K."/>
            <person name="Kema G."/>
            <person name="Klaubauf S."/>
            <person name="Lapidus A."/>
            <person name="Levasseur A."/>
            <person name="Lindquist E."/>
            <person name="Mehrabi R."/>
            <person name="Ohm R.A."/>
            <person name="Owen T.J."/>
            <person name="Salamov A."/>
            <person name="Schwelm A."/>
            <person name="Schijlen E."/>
            <person name="Sun H."/>
            <person name="van den Burg H.A."/>
            <person name="van Ham R.C.H.J."/>
            <person name="Zhang S."/>
            <person name="Goodwin S.B."/>
            <person name="Grigoriev I.V."/>
            <person name="Collemare J."/>
            <person name="Bradshaw R.E."/>
        </authorList>
    </citation>
    <scope>NUCLEOTIDE SEQUENCE [LARGE SCALE GENOMIC DNA]</scope>
    <source>
        <strain evidence="14">NZE10 / CBS 128990</strain>
    </source>
</reference>
<dbReference type="GO" id="GO:0005778">
    <property type="term" value="C:peroxisomal membrane"/>
    <property type="evidence" value="ECO:0007669"/>
    <property type="project" value="EnsemblFungi"/>
</dbReference>
<dbReference type="OMA" id="PLEMINT"/>
<evidence type="ECO:0000256" key="2">
    <source>
        <dbReference type="ARBA" id="ARBA00006375"/>
    </source>
</evidence>
<comment type="subcellular location">
    <subcellularLocation>
        <location evidence="1">Mitochondrion inner membrane</location>
        <topology evidence="1">Multi-pass membrane protein</topology>
    </subcellularLocation>
</comment>
<accession>N1PCI9</accession>
<evidence type="ECO:0000256" key="10">
    <source>
        <dbReference type="PROSITE-ProRule" id="PRU00282"/>
    </source>
</evidence>
<comment type="similarity">
    <text evidence="2 11">Belongs to the mitochondrial carrier (TC 2.A.29) family.</text>
</comment>
<dbReference type="HOGENOM" id="CLU_015166_6_3_1"/>
<keyword evidence="7" id="KW-1133">Transmembrane helix</keyword>
<evidence type="ECO:0008006" key="15">
    <source>
        <dbReference type="Google" id="ProtNLM"/>
    </source>
</evidence>
<proteinExistence type="inferred from homology"/>
<keyword evidence="8" id="KW-0496">Mitochondrion</keyword>
<dbReference type="GO" id="GO:0015217">
    <property type="term" value="F:ADP transmembrane transporter activity"/>
    <property type="evidence" value="ECO:0007669"/>
    <property type="project" value="TreeGrafter"/>
</dbReference>
<sequence>MTMAPALSKEEMPAWGLALAGSAGALVANALVYPLDMVKTRLQTQVKRTAKDTHVDAAGYVHYDGTMHAIMHIIQEEGVSGLFQGMTGNLIGVVSTNFAYFYWYGLVRETYHKRIAKNNAPASTAAELSMGAVAGALAQLFTIPIAVITTRQQTQLKHERKGIFATAKEIVDSSEGAAGLWRGLSASMVLVVNPSITYGAYERLRVIMFPGKTRLALHESFILGALSKQIATLLTQPLIVAKVGLQSRPPPQRQGKPFTSFLEVMKYIVEREGFLGLYKGVGPQLLKGFLVQGILMMTKERVELAFVLLFRAVRKMRQEQLDKLAKIAAEKIDQAKEQAKQVVNETKKVAA</sequence>
<keyword evidence="14" id="KW-1185">Reference proteome</keyword>
<keyword evidence="3 11" id="KW-0813">Transport</keyword>
<organism evidence="13 14">
    <name type="scientific">Dothistroma septosporum (strain NZE10 / CBS 128990)</name>
    <name type="common">Red band needle blight fungus</name>
    <name type="synonym">Mycosphaerella pini</name>
    <dbReference type="NCBI Taxonomy" id="675120"/>
    <lineage>
        <taxon>Eukaryota</taxon>
        <taxon>Fungi</taxon>
        <taxon>Dikarya</taxon>
        <taxon>Ascomycota</taxon>
        <taxon>Pezizomycotina</taxon>
        <taxon>Dothideomycetes</taxon>
        <taxon>Dothideomycetidae</taxon>
        <taxon>Mycosphaerellales</taxon>
        <taxon>Mycosphaerellaceae</taxon>
        <taxon>Dothistroma</taxon>
    </lineage>
</organism>
<dbReference type="EMBL" id="KB446544">
    <property type="protein sequence ID" value="EME40002.1"/>
    <property type="molecule type" value="Genomic_DNA"/>
</dbReference>
<evidence type="ECO:0000313" key="13">
    <source>
        <dbReference type="EMBL" id="EME40002.1"/>
    </source>
</evidence>
<dbReference type="InterPro" id="IPR052217">
    <property type="entry name" value="Mito/Peroxisomal_Carrier"/>
</dbReference>
<dbReference type="AlphaFoldDB" id="N1PCI9"/>
<feature type="coiled-coil region" evidence="12">
    <location>
        <begin position="318"/>
        <end position="345"/>
    </location>
</feature>
<dbReference type="InterPro" id="IPR002067">
    <property type="entry name" value="MCP"/>
</dbReference>
<evidence type="ECO:0000256" key="3">
    <source>
        <dbReference type="ARBA" id="ARBA00022448"/>
    </source>
</evidence>
<dbReference type="OrthoDB" id="446044at2759"/>
<feature type="repeat" description="Solcar" evidence="10">
    <location>
        <begin position="16"/>
        <end position="110"/>
    </location>
</feature>
<dbReference type="InterPro" id="IPR018108">
    <property type="entry name" value="MCP_transmembrane"/>
</dbReference>
<name>N1PCI9_DOTSN</name>
<keyword evidence="4 10" id="KW-0812">Transmembrane</keyword>
<dbReference type="PRINTS" id="PR00926">
    <property type="entry name" value="MITOCARRIER"/>
</dbReference>
<feature type="repeat" description="Solcar" evidence="10">
    <location>
        <begin position="215"/>
        <end position="305"/>
    </location>
</feature>
<dbReference type="SUPFAM" id="SSF103506">
    <property type="entry name" value="Mitochondrial carrier"/>
    <property type="match status" value="1"/>
</dbReference>
<dbReference type="PROSITE" id="PS50920">
    <property type="entry name" value="SOLCAR"/>
    <property type="match status" value="3"/>
</dbReference>
<dbReference type="eggNOG" id="KOG0769">
    <property type="taxonomic scope" value="Eukaryota"/>
</dbReference>
<evidence type="ECO:0000256" key="11">
    <source>
        <dbReference type="RuleBase" id="RU000488"/>
    </source>
</evidence>
<dbReference type="Pfam" id="PF00153">
    <property type="entry name" value="Mito_carr"/>
    <property type="match status" value="3"/>
</dbReference>
<evidence type="ECO:0000256" key="6">
    <source>
        <dbReference type="ARBA" id="ARBA00022792"/>
    </source>
</evidence>
<keyword evidence="12" id="KW-0175">Coiled coil</keyword>
<evidence type="ECO:0000256" key="9">
    <source>
        <dbReference type="ARBA" id="ARBA00023136"/>
    </source>
</evidence>
<feature type="repeat" description="Solcar" evidence="10">
    <location>
        <begin position="122"/>
        <end position="207"/>
    </location>
</feature>
<evidence type="ECO:0000256" key="12">
    <source>
        <dbReference type="SAM" id="Coils"/>
    </source>
</evidence>
<dbReference type="Proteomes" id="UP000016933">
    <property type="component" value="Unassembled WGS sequence"/>
</dbReference>
<dbReference type="PANTHER" id="PTHR45939">
    <property type="entry name" value="PEROXISOMAL MEMBRANE PROTEIN PMP34-RELATED"/>
    <property type="match status" value="1"/>
</dbReference>
<dbReference type="InterPro" id="IPR023395">
    <property type="entry name" value="MCP_dom_sf"/>
</dbReference>
<evidence type="ECO:0000256" key="8">
    <source>
        <dbReference type="ARBA" id="ARBA00023128"/>
    </source>
</evidence>
<keyword evidence="9 10" id="KW-0472">Membrane</keyword>
<evidence type="ECO:0000256" key="7">
    <source>
        <dbReference type="ARBA" id="ARBA00022989"/>
    </source>
</evidence>
<keyword evidence="6" id="KW-0999">Mitochondrion inner membrane</keyword>
<evidence type="ECO:0000313" key="14">
    <source>
        <dbReference type="Proteomes" id="UP000016933"/>
    </source>
</evidence>
<dbReference type="GO" id="GO:0005743">
    <property type="term" value="C:mitochondrial inner membrane"/>
    <property type="evidence" value="ECO:0007669"/>
    <property type="project" value="UniProtKB-SubCell"/>
</dbReference>
<dbReference type="Gene3D" id="1.50.40.10">
    <property type="entry name" value="Mitochondrial carrier domain"/>
    <property type="match status" value="1"/>
</dbReference>
<evidence type="ECO:0000256" key="5">
    <source>
        <dbReference type="ARBA" id="ARBA00022737"/>
    </source>
</evidence>
<reference evidence="13 14" key="2">
    <citation type="journal article" date="2012" name="PLoS Pathog.">
        <title>Diverse lifestyles and strategies of plant pathogenesis encoded in the genomes of eighteen Dothideomycetes fungi.</title>
        <authorList>
            <person name="Ohm R.A."/>
            <person name="Feau N."/>
            <person name="Henrissat B."/>
            <person name="Schoch C.L."/>
            <person name="Horwitz B.A."/>
            <person name="Barry K.W."/>
            <person name="Condon B.J."/>
            <person name="Copeland A.C."/>
            <person name="Dhillon B."/>
            <person name="Glaser F."/>
            <person name="Hesse C.N."/>
            <person name="Kosti I."/>
            <person name="LaButti K."/>
            <person name="Lindquist E.A."/>
            <person name="Lucas S."/>
            <person name="Salamov A.A."/>
            <person name="Bradshaw R.E."/>
            <person name="Ciuffetti L."/>
            <person name="Hamelin R.C."/>
            <person name="Kema G.H.J."/>
            <person name="Lawrence C."/>
            <person name="Scott J.A."/>
            <person name="Spatafora J.W."/>
            <person name="Turgeon B.G."/>
            <person name="de Wit P.J.G.M."/>
            <person name="Zhong S."/>
            <person name="Goodwin S.B."/>
            <person name="Grigoriev I.V."/>
        </authorList>
    </citation>
    <scope>NUCLEOTIDE SEQUENCE [LARGE SCALE GENOMIC DNA]</scope>
    <source>
        <strain evidence="14">NZE10 / CBS 128990</strain>
    </source>
</reference>
<dbReference type="GO" id="GO:0006635">
    <property type="term" value="P:fatty acid beta-oxidation"/>
    <property type="evidence" value="ECO:0007669"/>
    <property type="project" value="EnsemblFungi"/>
</dbReference>
<dbReference type="GO" id="GO:0007031">
    <property type="term" value="P:peroxisome organization"/>
    <property type="evidence" value="ECO:0007669"/>
    <property type="project" value="EnsemblFungi"/>
</dbReference>
<evidence type="ECO:0000256" key="4">
    <source>
        <dbReference type="ARBA" id="ARBA00022692"/>
    </source>
</evidence>
<dbReference type="STRING" id="675120.N1PCI9"/>
<keyword evidence="5" id="KW-0677">Repeat</keyword>
<dbReference type="PANTHER" id="PTHR45939:SF1">
    <property type="entry name" value="MITOCHONDRIAL THIAMINE PYROPHOSPHATE CARRIER 1-RELATED"/>
    <property type="match status" value="1"/>
</dbReference>
<protein>
    <recommendedName>
        <fullName evidence="15">Mitochondrial carrier-like protein</fullName>
    </recommendedName>
</protein>